<feature type="domain" description="DUF5698" evidence="9">
    <location>
        <begin position="21"/>
        <end position="78"/>
    </location>
</feature>
<evidence type="ECO:0000256" key="4">
    <source>
        <dbReference type="ARBA" id="ARBA00022989"/>
    </source>
</evidence>
<comment type="subcellular location">
    <subcellularLocation>
        <location evidence="1 6">Cell membrane</location>
        <topology evidence="1 6">Multi-pass membrane protein</topology>
    </subcellularLocation>
</comment>
<dbReference type="OrthoDB" id="48231at2"/>
<protein>
    <recommendedName>
        <fullName evidence="6">UPF0316 protein CYJ28_04615</fullName>
    </recommendedName>
</protein>
<comment type="similarity">
    <text evidence="6">Belongs to the UPF0316 family.</text>
</comment>
<evidence type="ECO:0000256" key="2">
    <source>
        <dbReference type="ARBA" id="ARBA00022475"/>
    </source>
</evidence>
<keyword evidence="2 6" id="KW-1003">Cell membrane</keyword>
<keyword evidence="3 6" id="KW-0812">Transmembrane</keyword>
<dbReference type="GO" id="GO:0005886">
    <property type="term" value="C:plasma membrane"/>
    <property type="evidence" value="ECO:0007669"/>
    <property type="project" value="UniProtKB-SubCell"/>
</dbReference>
<dbReference type="GeneID" id="92903496"/>
<evidence type="ECO:0000313" key="11">
    <source>
        <dbReference type="Proteomes" id="UP000234239"/>
    </source>
</evidence>
<sequence>MDYHLLIKIFSINLVYIMLNTMRLLLSMRGYRFPASFLAVIEITIYAIGLSMVMQYLDQPAYLLAYALGFGVGIYCGMLLEDKIALGYAVIQIFIASDNHALAEELRNRGYGVTVQSGYGRDGDRLILTILTPRSTERKLCRTIEEVDDRAFYISYDAKYIHGGFWTKRVTKLRVQRAHEALEDQEPLDPRTERVSEDEFVNDEDK</sequence>
<dbReference type="CDD" id="cd16381">
    <property type="entry name" value="YitT_C_like_1"/>
    <property type="match status" value="1"/>
</dbReference>
<feature type="transmembrane region" description="Helical" evidence="6">
    <location>
        <begin position="6"/>
        <end position="25"/>
    </location>
</feature>
<dbReference type="AlphaFoldDB" id="A0A2I1MQJ4"/>
<evidence type="ECO:0000256" key="7">
    <source>
        <dbReference type="SAM" id="MobiDB-lite"/>
    </source>
</evidence>
<evidence type="ECO:0000256" key="5">
    <source>
        <dbReference type="ARBA" id="ARBA00023136"/>
    </source>
</evidence>
<evidence type="ECO:0000256" key="3">
    <source>
        <dbReference type="ARBA" id="ARBA00022692"/>
    </source>
</evidence>
<name>A0A2I1MQJ4_9LACT</name>
<dbReference type="EMBL" id="PKGY01000002">
    <property type="protein sequence ID" value="PKZ22403.1"/>
    <property type="molecule type" value="Genomic_DNA"/>
</dbReference>
<dbReference type="InterPro" id="IPR019264">
    <property type="entry name" value="DUF2179"/>
</dbReference>
<evidence type="ECO:0000259" key="9">
    <source>
        <dbReference type="Pfam" id="PF18955"/>
    </source>
</evidence>
<feature type="transmembrane region" description="Helical" evidence="6">
    <location>
        <begin position="37"/>
        <end position="57"/>
    </location>
</feature>
<proteinExistence type="inferred from homology"/>
<feature type="region of interest" description="Disordered" evidence="7">
    <location>
        <begin position="181"/>
        <end position="206"/>
    </location>
</feature>
<organism evidence="10 11">
    <name type="scientific">Aerococcus sanguinicola</name>
    <dbReference type="NCBI Taxonomy" id="119206"/>
    <lineage>
        <taxon>Bacteria</taxon>
        <taxon>Bacillati</taxon>
        <taxon>Bacillota</taxon>
        <taxon>Bacilli</taxon>
        <taxon>Lactobacillales</taxon>
        <taxon>Aerococcaceae</taxon>
        <taxon>Aerococcus</taxon>
    </lineage>
</organism>
<evidence type="ECO:0000256" key="6">
    <source>
        <dbReference type="HAMAP-Rule" id="MF_01515"/>
    </source>
</evidence>
<dbReference type="Proteomes" id="UP000234239">
    <property type="component" value="Unassembled WGS sequence"/>
</dbReference>
<dbReference type="InterPro" id="IPR044035">
    <property type="entry name" value="DUF5698"/>
</dbReference>
<gene>
    <name evidence="10" type="ORF">CYJ28_04615</name>
</gene>
<evidence type="ECO:0000313" key="10">
    <source>
        <dbReference type="EMBL" id="PKZ22403.1"/>
    </source>
</evidence>
<dbReference type="Pfam" id="PF18955">
    <property type="entry name" value="DUF5698"/>
    <property type="match status" value="1"/>
</dbReference>
<evidence type="ECO:0000256" key="1">
    <source>
        <dbReference type="ARBA" id="ARBA00004651"/>
    </source>
</evidence>
<dbReference type="Pfam" id="PF10035">
    <property type="entry name" value="DUF2179"/>
    <property type="match status" value="1"/>
</dbReference>
<reference evidence="10 11" key="1">
    <citation type="submission" date="2017-12" db="EMBL/GenBank/DDBJ databases">
        <title>Phylogenetic diversity of female urinary microbiome.</title>
        <authorList>
            <person name="Thomas-White K."/>
            <person name="Wolfe A.J."/>
        </authorList>
    </citation>
    <scope>NUCLEOTIDE SEQUENCE [LARGE SCALE GENOMIC DNA]</scope>
    <source>
        <strain evidence="10 11">UMB0139</strain>
    </source>
</reference>
<dbReference type="PANTHER" id="PTHR40060:SF1">
    <property type="entry name" value="UPF0316 PROTEIN YEBE"/>
    <property type="match status" value="1"/>
</dbReference>
<dbReference type="PANTHER" id="PTHR40060">
    <property type="entry name" value="UPF0316 PROTEIN YEBE"/>
    <property type="match status" value="1"/>
</dbReference>
<comment type="caution">
    <text evidence="10">The sequence shown here is derived from an EMBL/GenBank/DDBJ whole genome shotgun (WGS) entry which is preliminary data.</text>
</comment>
<accession>A0A2I1MQJ4</accession>
<feature type="domain" description="DUF2179" evidence="8">
    <location>
        <begin position="111"/>
        <end position="163"/>
    </location>
</feature>
<dbReference type="HAMAP" id="MF_01515">
    <property type="entry name" value="UPF0316"/>
    <property type="match status" value="1"/>
</dbReference>
<keyword evidence="4 6" id="KW-1133">Transmembrane helix</keyword>
<keyword evidence="5 6" id="KW-0472">Membrane</keyword>
<feature type="transmembrane region" description="Helical" evidence="6">
    <location>
        <begin position="63"/>
        <end position="80"/>
    </location>
</feature>
<dbReference type="RefSeq" id="WP_070486473.1">
    <property type="nucleotide sequence ID" value="NZ_CAJHKM010000001.1"/>
</dbReference>
<evidence type="ECO:0000259" key="8">
    <source>
        <dbReference type="Pfam" id="PF10035"/>
    </source>
</evidence>
<dbReference type="InterPro" id="IPR022930">
    <property type="entry name" value="UPF0316"/>
</dbReference>
<dbReference type="NCBIfam" id="NF003194">
    <property type="entry name" value="PRK04164.1-5"/>
    <property type="match status" value="1"/>
</dbReference>
<feature type="compositionally biased region" description="Basic and acidic residues" evidence="7">
    <location>
        <begin position="181"/>
        <end position="197"/>
    </location>
</feature>